<feature type="binding site" evidence="5">
    <location>
        <position position="95"/>
    </location>
    <ligand>
        <name>Fe cation</name>
        <dbReference type="ChEBI" id="CHEBI:24875"/>
        <note>catalytic</note>
    </ligand>
</feature>
<evidence type="ECO:0000256" key="1">
    <source>
        <dbReference type="ARBA" id="ARBA00006787"/>
    </source>
</evidence>
<reference evidence="7 8" key="1">
    <citation type="submission" date="2018-11" db="EMBL/GenBank/DDBJ databases">
        <title>Whole genome sequence of Streptomyces chrestomyceticus NBRC 13444(T).</title>
        <authorList>
            <person name="Komaki H."/>
            <person name="Tamura T."/>
        </authorList>
    </citation>
    <scope>NUCLEOTIDE SEQUENCE [LARGE SCALE GENOMIC DNA]</scope>
    <source>
        <strain evidence="7 8">NBRC 13444</strain>
    </source>
</reference>
<keyword evidence="6 7" id="KW-0223">Dioxygenase</keyword>
<dbReference type="PANTHER" id="PTHR10543">
    <property type="entry name" value="BETA-CAROTENE DIOXYGENASE"/>
    <property type="match status" value="1"/>
</dbReference>
<dbReference type="PANTHER" id="PTHR10543:SF89">
    <property type="entry name" value="CAROTENOID 9,10(9',10')-CLEAVAGE DIOXYGENASE 1"/>
    <property type="match status" value="1"/>
</dbReference>
<dbReference type="GO" id="GO:0016121">
    <property type="term" value="P:carotene catabolic process"/>
    <property type="evidence" value="ECO:0007669"/>
    <property type="project" value="TreeGrafter"/>
</dbReference>
<dbReference type="AlphaFoldDB" id="A0A7U9KUT1"/>
<dbReference type="EC" id="1.13.11.-" evidence="6"/>
<comment type="similarity">
    <text evidence="1 6">Belongs to the carotenoid oxygenase family.</text>
</comment>
<keyword evidence="3 6" id="KW-0560">Oxidoreductase</keyword>
<protein>
    <recommendedName>
        <fullName evidence="6">Dioxygenase</fullName>
        <ecNumber evidence="6">1.13.11.-</ecNumber>
    </recommendedName>
</protein>
<keyword evidence="2 5" id="KW-0479">Metal-binding</keyword>
<evidence type="ECO:0000256" key="2">
    <source>
        <dbReference type="ARBA" id="ARBA00022723"/>
    </source>
</evidence>
<organism evidence="7 8">
    <name type="scientific">Streptomyces chrestomyceticus JCM 4735</name>
    <dbReference type="NCBI Taxonomy" id="1306181"/>
    <lineage>
        <taxon>Bacteria</taxon>
        <taxon>Bacillati</taxon>
        <taxon>Actinomycetota</taxon>
        <taxon>Actinomycetes</taxon>
        <taxon>Kitasatosporales</taxon>
        <taxon>Streptomycetaceae</taxon>
        <taxon>Streptomyces</taxon>
    </lineage>
</organism>
<dbReference type="Pfam" id="PF03055">
    <property type="entry name" value="RPE65"/>
    <property type="match status" value="1"/>
</dbReference>
<evidence type="ECO:0000256" key="5">
    <source>
        <dbReference type="PIRSR" id="PIRSR604294-1"/>
    </source>
</evidence>
<accession>A0A7U9KUT1</accession>
<dbReference type="EMBL" id="BHZC01000001">
    <property type="protein sequence ID" value="GCD35789.1"/>
    <property type="molecule type" value="Genomic_DNA"/>
</dbReference>
<dbReference type="GO" id="GO:0010436">
    <property type="term" value="F:carotenoid dioxygenase activity"/>
    <property type="evidence" value="ECO:0007669"/>
    <property type="project" value="TreeGrafter"/>
</dbReference>
<proteinExistence type="inferred from homology"/>
<name>A0A7U9KUT1_9ACTN</name>
<evidence type="ECO:0000256" key="6">
    <source>
        <dbReference type="RuleBase" id="RU364048"/>
    </source>
</evidence>
<dbReference type="InterPro" id="IPR004294">
    <property type="entry name" value="Carotenoid_Oase"/>
</dbReference>
<keyword evidence="4 5" id="KW-0408">Iron</keyword>
<gene>
    <name evidence="7" type="ORF">OEIGOIKO_03536</name>
</gene>
<evidence type="ECO:0000313" key="7">
    <source>
        <dbReference type="EMBL" id="GCD35789.1"/>
    </source>
</evidence>
<evidence type="ECO:0000256" key="4">
    <source>
        <dbReference type="ARBA" id="ARBA00023004"/>
    </source>
</evidence>
<evidence type="ECO:0000256" key="3">
    <source>
        <dbReference type="ARBA" id="ARBA00023002"/>
    </source>
</evidence>
<evidence type="ECO:0000313" key="8">
    <source>
        <dbReference type="Proteomes" id="UP000287830"/>
    </source>
</evidence>
<dbReference type="Proteomes" id="UP000287830">
    <property type="component" value="Unassembled WGS sequence"/>
</dbReference>
<comment type="caution">
    <text evidence="7">The sequence shown here is derived from an EMBL/GenBank/DDBJ whole genome shotgun (WGS) entry which is preliminary data.</text>
</comment>
<comment type="cofactor">
    <cofactor evidence="5 6">
        <name>Fe(2+)</name>
        <dbReference type="ChEBI" id="CHEBI:29033"/>
    </cofactor>
    <text evidence="5 6">Binds 1 Fe(2+) ion per subunit.</text>
</comment>
<sequence length="103" mass="11261">MAHFPGIERVGAGLVKYDLERGTSEVRRFSPQGGVGEAVFVPAGPDTAEDDGWLMAYVFDPDRDATDLVILDARDFTGEPVARVHLPVRVPVGFHGAWIPDRE</sequence>
<dbReference type="GO" id="GO:0046872">
    <property type="term" value="F:metal ion binding"/>
    <property type="evidence" value="ECO:0007669"/>
    <property type="project" value="UniProtKB-KW"/>
</dbReference>